<reference evidence="2" key="2">
    <citation type="submission" date="2015-01" db="EMBL/GenBank/DDBJ databases">
        <title>Evolutionary Origins and Diversification of the Mycorrhizal Mutualists.</title>
        <authorList>
            <consortium name="DOE Joint Genome Institute"/>
            <consortium name="Mycorrhizal Genomics Consortium"/>
            <person name="Kohler A."/>
            <person name="Kuo A."/>
            <person name="Nagy L.G."/>
            <person name="Floudas D."/>
            <person name="Copeland A."/>
            <person name="Barry K.W."/>
            <person name="Cichocki N."/>
            <person name="Veneault-Fourrey C."/>
            <person name="LaButti K."/>
            <person name="Lindquist E.A."/>
            <person name="Lipzen A."/>
            <person name="Lundell T."/>
            <person name="Morin E."/>
            <person name="Murat C."/>
            <person name="Riley R."/>
            <person name="Ohm R."/>
            <person name="Sun H."/>
            <person name="Tunlid A."/>
            <person name="Henrissat B."/>
            <person name="Grigoriev I.V."/>
            <person name="Hibbett D.S."/>
            <person name="Martin F."/>
        </authorList>
    </citation>
    <scope>NUCLEOTIDE SEQUENCE [LARGE SCALE GENOMIC DNA]</scope>
    <source>
        <strain evidence="2">Ve08.2h10</strain>
    </source>
</reference>
<reference evidence="1 2" key="1">
    <citation type="submission" date="2014-04" db="EMBL/GenBank/DDBJ databases">
        <authorList>
            <consortium name="DOE Joint Genome Institute"/>
            <person name="Kuo A."/>
            <person name="Kohler A."/>
            <person name="Jargeat P."/>
            <person name="Nagy L.G."/>
            <person name="Floudas D."/>
            <person name="Copeland A."/>
            <person name="Barry K.W."/>
            <person name="Cichocki N."/>
            <person name="Veneault-Fourrey C."/>
            <person name="LaButti K."/>
            <person name="Lindquist E.A."/>
            <person name="Lipzen A."/>
            <person name="Lundell T."/>
            <person name="Morin E."/>
            <person name="Murat C."/>
            <person name="Sun H."/>
            <person name="Tunlid A."/>
            <person name="Henrissat B."/>
            <person name="Grigoriev I.V."/>
            <person name="Hibbett D.S."/>
            <person name="Martin F."/>
            <person name="Nordberg H.P."/>
            <person name="Cantor M.N."/>
            <person name="Hua S.X."/>
        </authorList>
    </citation>
    <scope>NUCLEOTIDE SEQUENCE [LARGE SCALE GENOMIC DNA]</scope>
    <source>
        <strain evidence="1 2">Ve08.2h10</strain>
    </source>
</reference>
<keyword evidence="2" id="KW-1185">Reference proteome</keyword>
<evidence type="ECO:0000313" key="1">
    <source>
        <dbReference type="EMBL" id="KIK91746.1"/>
    </source>
</evidence>
<evidence type="ECO:0000313" key="2">
    <source>
        <dbReference type="Proteomes" id="UP000054538"/>
    </source>
</evidence>
<dbReference type="AlphaFoldDB" id="A0A0D0DTA5"/>
<accession>A0A0D0DTA5</accession>
<gene>
    <name evidence="1" type="ORF">PAXRUDRAFT_148814</name>
</gene>
<organism evidence="1 2">
    <name type="scientific">Paxillus rubicundulus Ve08.2h10</name>
    <dbReference type="NCBI Taxonomy" id="930991"/>
    <lineage>
        <taxon>Eukaryota</taxon>
        <taxon>Fungi</taxon>
        <taxon>Dikarya</taxon>
        <taxon>Basidiomycota</taxon>
        <taxon>Agaricomycotina</taxon>
        <taxon>Agaricomycetes</taxon>
        <taxon>Agaricomycetidae</taxon>
        <taxon>Boletales</taxon>
        <taxon>Paxilineae</taxon>
        <taxon>Paxillaceae</taxon>
        <taxon>Paxillus</taxon>
    </lineage>
</organism>
<protein>
    <submittedName>
        <fullName evidence="1">Uncharacterized protein</fullName>
    </submittedName>
</protein>
<sequence length="120" mass="13432">MKVTPSQLKGDLPTSAPHEAVHAFNHNSISPPSLPNILLDWSCSLLTSSHWNSKSLALLSLSLYEKLKGGSYCDVTFCEQDMNLGALHKFCVTKYSELQNQNTNSRTLETWRLYLCSTAR</sequence>
<dbReference type="Proteomes" id="UP000054538">
    <property type="component" value="Unassembled WGS sequence"/>
</dbReference>
<dbReference type="EMBL" id="KN825353">
    <property type="protein sequence ID" value="KIK91746.1"/>
    <property type="molecule type" value="Genomic_DNA"/>
</dbReference>
<name>A0A0D0DTA5_9AGAM</name>
<dbReference type="InParanoid" id="A0A0D0DTA5"/>
<dbReference type="HOGENOM" id="CLU_2050385_0_0_1"/>
<proteinExistence type="predicted"/>